<dbReference type="STRING" id="101127.A0A1X2G950"/>
<organism evidence="5 6">
    <name type="scientific">Hesseltinella vesiculosa</name>
    <dbReference type="NCBI Taxonomy" id="101127"/>
    <lineage>
        <taxon>Eukaryota</taxon>
        <taxon>Fungi</taxon>
        <taxon>Fungi incertae sedis</taxon>
        <taxon>Mucoromycota</taxon>
        <taxon>Mucoromycotina</taxon>
        <taxon>Mucoromycetes</taxon>
        <taxon>Mucorales</taxon>
        <taxon>Cunninghamellaceae</taxon>
        <taxon>Hesseltinella</taxon>
    </lineage>
</organism>
<dbReference type="GO" id="GO:0005634">
    <property type="term" value="C:nucleus"/>
    <property type="evidence" value="ECO:0007669"/>
    <property type="project" value="TreeGrafter"/>
</dbReference>
<keyword evidence="6" id="KW-1185">Reference proteome</keyword>
<evidence type="ECO:0000259" key="4">
    <source>
        <dbReference type="PROSITE" id="PS50280"/>
    </source>
</evidence>
<dbReference type="InterPro" id="IPR001214">
    <property type="entry name" value="SET_dom"/>
</dbReference>
<dbReference type="InterPro" id="IPR036464">
    <property type="entry name" value="Rubisco_LSMT_subst-bd_sf"/>
</dbReference>
<proteinExistence type="predicted"/>
<evidence type="ECO:0000313" key="5">
    <source>
        <dbReference type="EMBL" id="ORX48203.1"/>
    </source>
</evidence>
<dbReference type="EMBL" id="MCGT01000030">
    <property type="protein sequence ID" value="ORX48203.1"/>
    <property type="molecule type" value="Genomic_DNA"/>
</dbReference>
<evidence type="ECO:0000313" key="6">
    <source>
        <dbReference type="Proteomes" id="UP000242146"/>
    </source>
</evidence>
<dbReference type="CDD" id="cd19180">
    <property type="entry name" value="SET_SpSET10-like"/>
    <property type="match status" value="1"/>
</dbReference>
<comment type="caution">
    <text evidence="5">The sequence shown here is derived from an EMBL/GenBank/DDBJ whole genome shotgun (WGS) entry which is preliminary data.</text>
</comment>
<protein>
    <submittedName>
        <fullName evidence="5">SET domain-containing protein</fullName>
    </submittedName>
</protein>
<dbReference type="InterPro" id="IPR046341">
    <property type="entry name" value="SET_dom_sf"/>
</dbReference>
<evidence type="ECO:0000256" key="1">
    <source>
        <dbReference type="ARBA" id="ARBA00022603"/>
    </source>
</evidence>
<keyword evidence="2" id="KW-0808">Transferase</keyword>
<dbReference type="GO" id="GO:0032259">
    <property type="term" value="P:methylation"/>
    <property type="evidence" value="ECO:0007669"/>
    <property type="project" value="UniProtKB-KW"/>
</dbReference>
<reference evidence="5 6" key="1">
    <citation type="submission" date="2016-07" db="EMBL/GenBank/DDBJ databases">
        <title>Pervasive Adenine N6-methylation of Active Genes in Fungi.</title>
        <authorList>
            <consortium name="DOE Joint Genome Institute"/>
            <person name="Mondo S.J."/>
            <person name="Dannebaum R.O."/>
            <person name="Kuo R.C."/>
            <person name="Labutti K."/>
            <person name="Haridas S."/>
            <person name="Kuo A."/>
            <person name="Salamov A."/>
            <person name="Ahrendt S.R."/>
            <person name="Lipzen A."/>
            <person name="Sullivan W."/>
            <person name="Andreopoulos W.B."/>
            <person name="Clum A."/>
            <person name="Lindquist E."/>
            <person name="Daum C."/>
            <person name="Ramamoorthy G.K."/>
            <person name="Gryganskyi A."/>
            <person name="Culley D."/>
            <person name="Magnuson J.K."/>
            <person name="James T.Y."/>
            <person name="O'Malley M.A."/>
            <person name="Stajich J.E."/>
            <person name="Spatafora J.W."/>
            <person name="Visel A."/>
            <person name="Grigoriev I.V."/>
        </authorList>
    </citation>
    <scope>NUCLEOTIDE SEQUENCE [LARGE SCALE GENOMIC DNA]</scope>
    <source>
        <strain evidence="5 6">NRRL 3301</strain>
    </source>
</reference>
<dbReference type="PROSITE" id="PS50280">
    <property type="entry name" value="SET"/>
    <property type="match status" value="1"/>
</dbReference>
<name>A0A1X2G950_9FUNG</name>
<dbReference type="Proteomes" id="UP000242146">
    <property type="component" value="Unassembled WGS sequence"/>
</dbReference>
<dbReference type="Gene3D" id="3.90.1410.10">
    <property type="entry name" value="set domain protein methyltransferase, domain 1"/>
    <property type="match status" value="1"/>
</dbReference>
<dbReference type="InterPro" id="IPR050600">
    <property type="entry name" value="SETD3_SETD6_MTase"/>
</dbReference>
<dbReference type="PANTHER" id="PTHR13271">
    <property type="entry name" value="UNCHARACTERIZED PUTATIVE METHYLTRANSFERASE"/>
    <property type="match status" value="1"/>
</dbReference>
<evidence type="ECO:0000256" key="3">
    <source>
        <dbReference type="ARBA" id="ARBA00022691"/>
    </source>
</evidence>
<gene>
    <name evidence="5" type="ORF">DM01DRAFT_1409885</name>
</gene>
<sequence length="565" mass="64399">MSNDPALDRFLSWIEHHGGKISKISLSQGASGRSGFASETIEPNETFASIPFDLVITETVARRAFPQLNALSSRPVLSWYLARENNNSESIHRPYLDMLPTTIMTPYFFSQDDLVYLSHTNLGTAVRERLVGIRRDFDCILQIIDPAEHVSWDVYLWSYCVFSSRSFPYTLIDPEYTGDSSEVLLPLLDTFNHKPATKITWSRQGTAESGRISFISGDTIPAGNEVFNNYGAKSNEELLLGYGFCLADNEYDYITIKPNISTDPNGPLKLQILKNCNVTSGNLDPLVHYIHHNHIPEAFWKTMRVLIMNTFELEYYATCNDPGQLDWISHRNEFAMTTVCTSLLQSRIFELKRSVLPRENLSSCQHYALIYRDSQQLLYQNALDMVNQRKQQVLSSIKSLLDSRTMPSPPFLRIAHPGQPPPIFNTATTFVPLETATINVDRLLQRDLPFKAFIETFFESVEEELDVVLMLCLIRQLSLKDDSPWYPSLQAAWNAFDSAQEHCQETVMGLQDIYDSLFPQAFEHLETLDRNLFTLEGLVWANHMLSNYSVEFPPSAEPALVIVPY</sequence>
<keyword evidence="3" id="KW-0949">S-adenosyl-L-methionine</keyword>
<keyword evidence="1" id="KW-0489">Methyltransferase</keyword>
<dbReference type="PANTHER" id="PTHR13271:SF147">
    <property type="entry name" value="PROTEIN-LYSINE N-METHYLTRANSFERASE EFM1-RELATED"/>
    <property type="match status" value="1"/>
</dbReference>
<dbReference type="GO" id="GO:0016279">
    <property type="term" value="F:protein-lysine N-methyltransferase activity"/>
    <property type="evidence" value="ECO:0007669"/>
    <property type="project" value="InterPro"/>
</dbReference>
<accession>A0A1X2G950</accession>
<evidence type="ECO:0000256" key="2">
    <source>
        <dbReference type="ARBA" id="ARBA00022679"/>
    </source>
</evidence>
<feature type="domain" description="SET" evidence="4">
    <location>
        <begin position="22"/>
        <end position="231"/>
    </location>
</feature>
<dbReference type="AlphaFoldDB" id="A0A1X2G950"/>
<dbReference type="OrthoDB" id="42889at2759"/>
<dbReference type="Pfam" id="PF00856">
    <property type="entry name" value="SET"/>
    <property type="match status" value="1"/>
</dbReference>
<dbReference type="SUPFAM" id="SSF82199">
    <property type="entry name" value="SET domain"/>
    <property type="match status" value="1"/>
</dbReference>
<dbReference type="Gene3D" id="3.90.1420.10">
    <property type="entry name" value="Rubisco LSMT, substrate-binding domain"/>
    <property type="match status" value="1"/>
</dbReference>
<dbReference type="InterPro" id="IPR044432">
    <property type="entry name" value="Set10/Efm1_SET"/>
</dbReference>